<dbReference type="EMBL" id="KN881851">
    <property type="protein sequence ID" value="KIY48172.1"/>
    <property type="molecule type" value="Genomic_DNA"/>
</dbReference>
<feature type="compositionally biased region" description="Low complexity" evidence="1">
    <location>
        <begin position="396"/>
        <end position="405"/>
    </location>
</feature>
<protein>
    <submittedName>
        <fullName evidence="2">Uncharacterized protein</fullName>
    </submittedName>
</protein>
<reference evidence="2 3" key="1">
    <citation type="journal article" date="2015" name="Fungal Genet. Biol.">
        <title>Evolution of novel wood decay mechanisms in Agaricales revealed by the genome sequences of Fistulina hepatica and Cylindrobasidium torrendii.</title>
        <authorList>
            <person name="Floudas D."/>
            <person name="Held B.W."/>
            <person name="Riley R."/>
            <person name="Nagy L.G."/>
            <person name="Koehler G."/>
            <person name="Ransdell A.S."/>
            <person name="Younus H."/>
            <person name="Chow J."/>
            <person name="Chiniquy J."/>
            <person name="Lipzen A."/>
            <person name="Tritt A."/>
            <person name="Sun H."/>
            <person name="Haridas S."/>
            <person name="LaButti K."/>
            <person name="Ohm R.A."/>
            <person name="Kues U."/>
            <person name="Blanchette R.A."/>
            <person name="Grigoriev I.V."/>
            <person name="Minto R.E."/>
            <person name="Hibbett D.S."/>
        </authorList>
    </citation>
    <scope>NUCLEOTIDE SEQUENCE [LARGE SCALE GENOMIC DNA]</scope>
    <source>
        <strain evidence="2 3">ATCC 64428</strain>
    </source>
</reference>
<dbReference type="OrthoDB" id="3218262at2759"/>
<evidence type="ECO:0000256" key="1">
    <source>
        <dbReference type="SAM" id="MobiDB-lite"/>
    </source>
</evidence>
<sequence length="615" mass="65991">MPISQPGATPTPSSSSTVIVETAQSPAEFLEALIRRRDALSRFKEVPSSRCGSPDCLDGESDSHTMQIAARTQRLREGVDTLLREAGGDPAAGQWAILIQLLTTTTSKAPRDHLRWVPGATGMRQRPKPGPSGWCMPDTEEEWFAWEEKRKKELEEVRRKEGKVTAQMTLKAQLKAKVQSKVKDWQKDLVPSSDIDELSIHSLLEDEPAPPPPTPAPSTRSLKSSLSASANPLGFKVIKRSATRNLIDAKIGKGRPPVRGFSAADASCSREPPAPSDPPQTRISALSEASFLPPSFPKELVTSTPNSKPPKRKPSPIGHTVHMPPSSPLTPLPSSLLPSMPPPASASVNSSSQPSLPSSPLKNKRPREPAQAGPSKKARIDQDVDMRPPASPPPVAVLAEAPLTPMKRGLPTLSELLSSSKCKPSSSSPKKQHTKIGSPHPLPERMAEPEPDSDVAEDVGEATVLAADDKPPSEMFEADDDDIPGFSRFDPPLTSAQAADAVVRPTARKVKADDESTRSHVAVQTSEPPKPVAPLTFIGLDDFVPPLTSTQKDGAGESQGDLFATDSQGLFGASQAAGVFYNSQFDVEACIDDGSRFMASDVDLYDRTPWPDDDE</sequence>
<evidence type="ECO:0000313" key="3">
    <source>
        <dbReference type="Proteomes" id="UP000054144"/>
    </source>
</evidence>
<feature type="region of interest" description="Disordered" evidence="1">
    <location>
        <begin position="248"/>
        <end position="533"/>
    </location>
</feature>
<organism evidence="2 3">
    <name type="scientific">Fistulina hepatica ATCC 64428</name>
    <dbReference type="NCBI Taxonomy" id="1128425"/>
    <lineage>
        <taxon>Eukaryota</taxon>
        <taxon>Fungi</taxon>
        <taxon>Dikarya</taxon>
        <taxon>Basidiomycota</taxon>
        <taxon>Agaricomycotina</taxon>
        <taxon>Agaricomycetes</taxon>
        <taxon>Agaricomycetidae</taxon>
        <taxon>Agaricales</taxon>
        <taxon>Fistulinaceae</taxon>
        <taxon>Fistulina</taxon>
    </lineage>
</organism>
<name>A0A0D7AAY4_9AGAR</name>
<feature type="region of interest" description="Disordered" evidence="1">
    <location>
        <begin position="204"/>
        <end position="227"/>
    </location>
</feature>
<feature type="compositionally biased region" description="Acidic residues" evidence="1">
    <location>
        <begin position="449"/>
        <end position="460"/>
    </location>
</feature>
<dbReference type="Proteomes" id="UP000054144">
    <property type="component" value="Unassembled WGS sequence"/>
</dbReference>
<dbReference type="AlphaFoldDB" id="A0A0D7AAY4"/>
<gene>
    <name evidence="2" type="ORF">FISHEDRAFT_59010</name>
</gene>
<feature type="compositionally biased region" description="Low complexity" evidence="1">
    <location>
        <begin position="418"/>
        <end position="429"/>
    </location>
</feature>
<feature type="compositionally biased region" description="Low complexity" evidence="1">
    <location>
        <begin position="345"/>
        <end position="361"/>
    </location>
</feature>
<accession>A0A0D7AAY4</accession>
<evidence type="ECO:0000313" key="2">
    <source>
        <dbReference type="EMBL" id="KIY48172.1"/>
    </source>
</evidence>
<proteinExistence type="predicted"/>
<keyword evidence="3" id="KW-1185">Reference proteome</keyword>